<evidence type="ECO:0000313" key="10">
    <source>
        <dbReference type="Proteomes" id="UP000818029"/>
    </source>
</evidence>
<comment type="subcellular location">
    <subcellularLocation>
        <location evidence="1">Nucleus</location>
    </subcellularLocation>
</comment>
<dbReference type="PaxDb" id="3635-A0A059Q8L3"/>
<dbReference type="InterPro" id="IPR003657">
    <property type="entry name" value="WRKY_dom"/>
</dbReference>
<evidence type="ECO:0000313" key="11">
    <source>
        <dbReference type="RefSeq" id="NP_001313839.1"/>
    </source>
</evidence>
<reference evidence="10" key="3">
    <citation type="journal article" date="2020" name="Nat. Genet.">
        <title>Genomic diversifications of five Gossypium allopolyploid species and their impact on cotton improvement.</title>
        <authorList>
            <person name="Chen Z.J."/>
            <person name="Sreedasyam A."/>
            <person name="Ando A."/>
            <person name="Song Q."/>
            <person name="De Santiago L.M."/>
            <person name="Hulse-Kemp A.M."/>
            <person name="Ding M."/>
            <person name="Ye W."/>
            <person name="Kirkbride R.C."/>
            <person name="Jenkins J."/>
            <person name="Plott C."/>
            <person name="Lovell J."/>
            <person name="Lin Y.M."/>
            <person name="Vaughn R."/>
            <person name="Liu B."/>
            <person name="Simpson S."/>
            <person name="Scheffler B.E."/>
            <person name="Wen L."/>
            <person name="Saski C.A."/>
            <person name="Grover C.E."/>
            <person name="Hu G."/>
            <person name="Conover J.L."/>
            <person name="Carlson J.W."/>
            <person name="Shu S."/>
            <person name="Boston L.B."/>
            <person name="Williams M."/>
            <person name="Peterson D.G."/>
            <person name="McGee K."/>
            <person name="Jones D.C."/>
            <person name="Wendel J.F."/>
            <person name="Stelly D.M."/>
            <person name="Grimwood J."/>
            <person name="Schmutz J."/>
        </authorList>
    </citation>
    <scope>NUCLEOTIDE SEQUENCE [LARGE SCALE GENOMIC DNA]</scope>
    <source>
        <strain evidence="10">cv. TM-1</strain>
    </source>
</reference>
<feature type="region of interest" description="Disordered" evidence="6">
    <location>
        <begin position="1"/>
        <end position="122"/>
    </location>
</feature>
<sequence length="276" mass="30486">MDAGDSNFNKAGNPFVSEQQVEGNDNVSLETGAESPPPTTTFNDMKLPSPRKGRKPIQKRVVSVPIKDVDSSRLKGESAPPSDSWAWRKYGQKPIKGSPYPRGYYRCSSSKGCPARKQVERSRVDPKMLVVTYSYEHNHPWPASRNNTAAAKQAVAAAEAETPTMTTTAAVKPEPSTSQLDTEPESGSEERFADLTDDSILKTRDEFGWLGEMETTSSTVLESQIFSERDNGEGDVGMVFPMREEDELLFADLGELPECSFVFRHQRKMGPQVGIC</sequence>
<dbReference type="FunFam" id="2.20.25.80:FF:000004">
    <property type="entry name" value="WRKY transcription factor 65"/>
    <property type="match status" value="1"/>
</dbReference>
<evidence type="ECO:0000313" key="8">
    <source>
        <dbReference type="EMBL" id="AGV75947.1"/>
    </source>
</evidence>
<organism evidence="8">
    <name type="scientific">Gossypium hirsutum</name>
    <name type="common">Upland cotton</name>
    <name type="synonym">Gossypium mexicanum</name>
    <dbReference type="NCBI Taxonomy" id="3635"/>
    <lineage>
        <taxon>Eukaryota</taxon>
        <taxon>Viridiplantae</taxon>
        <taxon>Streptophyta</taxon>
        <taxon>Embryophyta</taxon>
        <taxon>Tracheophyta</taxon>
        <taxon>Spermatophyta</taxon>
        <taxon>Magnoliopsida</taxon>
        <taxon>eudicotyledons</taxon>
        <taxon>Gunneridae</taxon>
        <taxon>Pentapetalae</taxon>
        <taxon>rosids</taxon>
        <taxon>malvids</taxon>
        <taxon>Malvales</taxon>
        <taxon>Malvaceae</taxon>
        <taxon>Malvoideae</taxon>
        <taxon>Gossypium</taxon>
    </lineage>
</organism>
<dbReference type="SMR" id="A0A059Q8L3"/>
<name>A0A059Q8L3_GOSHI</name>
<evidence type="ECO:0000256" key="5">
    <source>
        <dbReference type="ARBA" id="ARBA00023242"/>
    </source>
</evidence>
<dbReference type="KEGG" id="ghi:107901703"/>
<evidence type="ECO:0000256" key="3">
    <source>
        <dbReference type="ARBA" id="ARBA00023125"/>
    </source>
</evidence>
<dbReference type="InterPro" id="IPR044810">
    <property type="entry name" value="WRKY_plant"/>
</dbReference>
<evidence type="ECO:0000256" key="1">
    <source>
        <dbReference type="ARBA" id="ARBA00004123"/>
    </source>
</evidence>
<keyword evidence="2" id="KW-0805">Transcription regulation</keyword>
<reference evidence="9 11" key="2">
    <citation type="journal article" date="2014" name="Mol. Genet. Genomics">
        <title>Genome-wide analysis of the WRKY gene family in cotton.</title>
        <authorList>
            <person name="Dou L."/>
            <person name="Zhang X."/>
            <person name="Pang C."/>
            <person name="Song M."/>
            <person name="Wei H."/>
            <person name="Fan S."/>
            <person name="Yu S."/>
        </authorList>
    </citation>
    <scope>NUCLEOTIDE SEQUENCE</scope>
</reference>
<keyword evidence="4" id="KW-0804">Transcription</keyword>
<feature type="compositionally biased region" description="Basic and acidic residues" evidence="6">
    <location>
        <begin position="67"/>
        <end position="76"/>
    </location>
</feature>
<feature type="region of interest" description="Disordered" evidence="6">
    <location>
        <begin position="161"/>
        <end position="191"/>
    </location>
</feature>
<feature type="compositionally biased region" description="Low complexity" evidence="6">
    <location>
        <begin position="161"/>
        <end position="173"/>
    </location>
</feature>
<feature type="domain" description="WRKY" evidence="7">
    <location>
        <begin position="76"/>
        <end position="142"/>
    </location>
</feature>
<dbReference type="GO" id="GO:0005634">
    <property type="term" value="C:nucleus"/>
    <property type="evidence" value="ECO:0000318"/>
    <property type="project" value="GO_Central"/>
</dbReference>
<dbReference type="Pfam" id="PF03106">
    <property type="entry name" value="WRKY"/>
    <property type="match status" value="1"/>
</dbReference>
<proteinExistence type="evidence at transcript level"/>
<dbReference type="PROSITE" id="PS50811">
    <property type="entry name" value="WRKY"/>
    <property type="match status" value="1"/>
</dbReference>
<dbReference type="OrthoDB" id="773436at2759"/>
<dbReference type="Gene3D" id="2.20.25.80">
    <property type="entry name" value="WRKY domain"/>
    <property type="match status" value="1"/>
</dbReference>
<dbReference type="EMBL" id="KF669792">
    <property type="protein sequence ID" value="AIE43849.1"/>
    <property type="molecule type" value="mRNA"/>
</dbReference>
<evidence type="ECO:0000313" key="9">
    <source>
        <dbReference type="EMBL" id="AIE43849.1"/>
    </source>
</evidence>
<keyword evidence="10" id="KW-1185">Reference proteome</keyword>
<keyword evidence="5" id="KW-0539">Nucleus</keyword>
<accession>A0A059Q8L3</accession>
<protein>
    <submittedName>
        <fullName evidence="11">Probable WRKY transcription factor 65</fullName>
    </submittedName>
    <submittedName>
        <fullName evidence="8">WRKY transcription factor 43</fullName>
    </submittedName>
    <submittedName>
        <fullName evidence="9">WRKY transcription factor 85</fullName>
    </submittedName>
</protein>
<dbReference type="GeneID" id="107901703"/>
<evidence type="ECO:0000256" key="2">
    <source>
        <dbReference type="ARBA" id="ARBA00023015"/>
    </source>
</evidence>
<dbReference type="EMBL" id="KF031088">
    <property type="protein sequence ID" value="AGV75947.1"/>
    <property type="molecule type" value="mRNA"/>
</dbReference>
<dbReference type="SUPFAM" id="SSF118290">
    <property type="entry name" value="WRKY DNA-binding domain"/>
    <property type="match status" value="1"/>
</dbReference>
<feature type="compositionally biased region" description="Polar residues" evidence="6">
    <location>
        <begin position="1"/>
        <end position="29"/>
    </location>
</feature>
<feature type="compositionally biased region" description="Basic residues" evidence="6">
    <location>
        <begin position="49"/>
        <end position="58"/>
    </location>
</feature>
<evidence type="ECO:0000256" key="6">
    <source>
        <dbReference type="SAM" id="MobiDB-lite"/>
    </source>
</evidence>
<evidence type="ECO:0000256" key="4">
    <source>
        <dbReference type="ARBA" id="ARBA00023163"/>
    </source>
</evidence>
<dbReference type="AlphaFoldDB" id="A0A059Q8L3"/>
<dbReference type="GO" id="GO:0000976">
    <property type="term" value="F:transcription cis-regulatory region binding"/>
    <property type="evidence" value="ECO:0000318"/>
    <property type="project" value="GO_Central"/>
</dbReference>
<dbReference type="GO" id="GO:0003700">
    <property type="term" value="F:DNA-binding transcription factor activity"/>
    <property type="evidence" value="ECO:0000318"/>
    <property type="project" value="GO_Central"/>
</dbReference>
<gene>
    <name evidence="8 11" type="primary">WRKY43</name>
    <name evidence="11" type="synonym">LOC107901703</name>
    <name evidence="9 11" type="synonym">WRKY85</name>
</gene>
<dbReference type="RefSeq" id="NP_001313839.1">
    <property type="nucleotide sequence ID" value="NM_001326910.1"/>
</dbReference>
<dbReference type="PANTHER" id="PTHR32096">
    <property type="entry name" value="WRKY TRANSCRIPTION FACTOR 30-RELATED-RELATED"/>
    <property type="match status" value="1"/>
</dbReference>
<dbReference type="InterPro" id="IPR036576">
    <property type="entry name" value="WRKY_dom_sf"/>
</dbReference>
<keyword evidence="3" id="KW-0238">DNA-binding</keyword>
<reference evidence="8" key="1">
    <citation type="submission" date="2013-05" db="EMBL/GenBank/DDBJ databases">
        <title>Genome-wide analysis of WRKY transcription factors family in Gossypium and their expression in upland cotton (Gossypium hirsutum L.).</title>
        <authorList>
            <person name="Cai C."/>
            <person name="Niu E."/>
            <person name="Zhao L."/>
            <person name="Feng Y."/>
            <person name="Zhang T."/>
            <person name="Guo W."/>
        </authorList>
    </citation>
    <scope>NUCLEOTIDE SEQUENCE</scope>
</reference>
<dbReference type="PANTHER" id="PTHR32096:SF137">
    <property type="entry name" value="WRKY TRANSCRIPTION FACTOR 65 ISOFORM X1-RELATED"/>
    <property type="match status" value="1"/>
</dbReference>
<dbReference type="SMART" id="SM00774">
    <property type="entry name" value="WRKY"/>
    <property type="match status" value="1"/>
</dbReference>
<reference evidence="11" key="4">
    <citation type="submission" date="2025-05" db="UniProtKB">
        <authorList>
            <consortium name="RefSeq"/>
        </authorList>
    </citation>
    <scope>IDENTIFICATION</scope>
</reference>
<dbReference type="Proteomes" id="UP000818029">
    <property type="component" value="Chromosome D06"/>
</dbReference>
<evidence type="ECO:0000259" key="7">
    <source>
        <dbReference type="PROSITE" id="PS50811"/>
    </source>
</evidence>